<dbReference type="EMBL" id="KE652363">
    <property type="protein sequence ID" value="EQL02046.1"/>
    <property type="molecule type" value="Genomic_DNA"/>
</dbReference>
<comment type="function">
    <text evidence="4 7">Involved in protein N-glycosylation. Essential for the second step of the dolichol-linked oligosaccharide pathway.</text>
</comment>
<comment type="similarity">
    <text evidence="7">Belongs to the glycosyltransferase 28 family.</text>
</comment>
<dbReference type="AlphaFoldDB" id="T5AI13"/>
<dbReference type="GO" id="GO:0043541">
    <property type="term" value="C:UDP-N-acetylglucosamine transferase complex"/>
    <property type="evidence" value="ECO:0007669"/>
    <property type="project" value="TreeGrafter"/>
</dbReference>
<reference evidence="9 10" key="1">
    <citation type="journal article" date="2013" name="Chin. Sci. Bull.">
        <title>Genome survey uncovers the secrets of sex and lifestyle in caterpillar fungus.</title>
        <authorList>
            <person name="Hu X."/>
            <person name="Zhang Y."/>
            <person name="Xiao G."/>
            <person name="Zheng P."/>
            <person name="Xia Y."/>
            <person name="Zhang X."/>
            <person name="St Leger R.J."/>
            <person name="Liu X."/>
            <person name="Wang C."/>
        </authorList>
    </citation>
    <scope>NUCLEOTIDE SEQUENCE [LARGE SCALE GENOMIC DNA]</scope>
    <source>
        <strain evidence="10">Co18 / CGMCC 3.14243</strain>
        <tissue evidence="9">Fruit-body</tissue>
    </source>
</reference>
<evidence type="ECO:0000256" key="6">
    <source>
        <dbReference type="ARBA" id="ARBA00048184"/>
    </source>
</evidence>
<proteinExistence type="inferred from homology"/>
<dbReference type="Proteomes" id="UP000019374">
    <property type="component" value="Unassembled WGS sequence"/>
</dbReference>
<comment type="subcellular location">
    <subcellularLocation>
        <location evidence="7">Endoplasmic reticulum</location>
    </subcellularLocation>
</comment>
<dbReference type="Pfam" id="PF04101">
    <property type="entry name" value="Glyco_tran_28_C"/>
    <property type="match status" value="1"/>
</dbReference>
<feature type="domain" description="Glycosyl transferase family 28 C-terminal" evidence="8">
    <location>
        <begin position="12"/>
        <end position="171"/>
    </location>
</feature>
<gene>
    <name evidence="7" type="primary">ALG13</name>
    <name evidence="9" type="ORF">OCS_02241</name>
</gene>
<dbReference type="SUPFAM" id="SSF53756">
    <property type="entry name" value="UDP-Glycosyltransferase/glycogen phosphorylase"/>
    <property type="match status" value="1"/>
</dbReference>
<comment type="catalytic activity">
    <reaction evidence="6">
        <text>an N-acetyl-alpha-D-glucosaminyl-diphospho-di-trans,poly-cis-dolichol + UDP-N-acetyl-alpha-D-glucosamine = an N,N'-diacetylchitobiosyl-diphospho-di-trans,poly-cis-dolichol + UDP + H(+)</text>
        <dbReference type="Rhea" id="RHEA:23380"/>
        <dbReference type="Rhea" id="RHEA-COMP:19507"/>
        <dbReference type="Rhea" id="RHEA-COMP:19510"/>
        <dbReference type="ChEBI" id="CHEBI:15378"/>
        <dbReference type="ChEBI" id="CHEBI:57269"/>
        <dbReference type="ChEBI" id="CHEBI:57705"/>
        <dbReference type="ChEBI" id="CHEBI:58223"/>
        <dbReference type="ChEBI" id="CHEBI:58427"/>
        <dbReference type="EC" id="2.4.1.141"/>
    </reaction>
</comment>
<evidence type="ECO:0000256" key="4">
    <source>
        <dbReference type="ARBA" id="ARBA00024804"/>
    </source>
</evidence>
<keyword evidence="7" id="KW-0256">Endoplasmic reticulum</keyword>
<dbReference type="PANTHER" id="PTHR47043:SF1">
    <property type="entry name" value="UDP-N-ACETYLGLUCOSAMINE TRANSFERASE SUBUNIT ALG13"/>
    <property type="match status" value="1"/>
</dbReference>
<accession>T5AI13</accession>
<evidence type="ECO:0000313" key="9">
    <source>
        <dbReference type="EMBL" id="EQL02046.1"/>
    </source>
</evidence>
<evidence type="ECO:0000259" key="8">
    <source>
        <dbReference type="Pfam" id="PF04101"/>
    </source>
</evidence>
<name>T5AI13_OPHSC</name>
<dbReference type="PANTHER" id="PTHR47043">
    <property type="entry name" value="UDP-N-ACETYLGLUCOSAMINE TRANSFERASE SUBUNIT ALG13"/>
    <property type="match status" value="1"/>
</dbReference>
<keyword evidence="7 9" id="KW-0808">Transferase</keyword>
<evidence type="ECO:0000313" key="10">
    <source>
        <dbReference type="Proteomes" id="UP000019374"/>
    </source>
</evidence>
<comment type="subunit">
    <text evidence="1 7">Heterodimer with ALG14 to form a functional enzyme.</text>
</comment>
<dbReference type="InterPro" id="IPR007235">
    <property type="entry name" value="Glyco_trans_28_C"/>
</dbReference>
<organism evidence="9 10">
    <name type="scientific">Ophiocordyceps sinensis (strain Co18 / CGMCC 3.14243)</name>
    <name type="common">Yarsagumba caterpillar fungus</name>
    <name type="synonym">Hirsutella sinensis</name>
    <dbReference type="NCBI Taxonomy" id="911162"/>
    <lineage>
        <taxon>Eukaryota</taxon>
        <taxon>Fungi</taxon>
        <taxon>Dikarya</taxon>
        <taxon>Ascomycota</taxon>
        <taxon>Pezizomycotina</taxon>
        <taxon>Sordariomycetes</taxon>
        <taxon>Hypocreomycetidae</taxon>
        <taxon>Hypocreales</taxon>
        <taxon>Ophiocordycipitaceae</taxon>
        <taxon>Ophiocordyceps</taxon>
    </lineage>
</organism>
<dbReference type="eggNOG" id="KOG3349">
    <property type="taxonomic scope" value="Eukaryota"/>
</dbReference>
<dbReference type="EC" id="2.4.1.141" evidence="2 7"/>
<dbReference type="GO" id="GO:0006488">
    <property type="term" value="P:dolichol-linked oligosaccharide biosynthetic process"/>
    <property type="evidence" value="ECO:0007669"/>
    <property type="project" value="TreeGrafter"/>
</dbReference>
<dbReference type="GO" id="GO:0004577">
    <property type="term" value="F:N-acetylglucosaminyldiphosphodolichol N-acetylglucosaminyltransferase activity"/>
    <property type="evidence" value="ECO:0007669"/>
    <property type="project" value="UniProtKB-EC"/>
</dbReference>
<evidence type="ECO:0000256" key="2">
    <source>
        <dbReference type="ARBA" id="ARBA00012614"/>
    </source>
</evidence>
<evidence type="ECO:0000256" key="7">
    <source>
        <dbReference type="RuleBase" id="RU362128"/>
    </source>
</evidence>
<protein>
    <recommendedName>
        <fullName evidence="3 7">UDP-N-acetylglucosamine transferase subunit ALG13</fullName>
        <ecNumber evidence="2 7">2.4.1.141</ecNumber>
    </recommendedName>
    <alternativeName>
        <fullName evidence="5 7">Asparagine-linked glycosylation protein 13</fullName>
    </alternativeName>
</protein>
<evidence type="ECO:0000256" key="3">
    <source>
        <dbReference type="ARBA" id="ARBA00017468"/>
    </source>
</evidence>
<evidence type="ECO:0000256" key="1">
    <source>
        <dbReference type="ARBA" id="ARBA00011198"/>
    </source>
</evidence>
<sequence length="218" mass="24063">MAHPLNPLERHCLVTVGATVGFRTLTQQVLDPSFWAFLRSHAFTALHVQCGPDISWASDRLSELLLAKEGDDGFSVDVFDVKANLMRDEMMRCKAQDRRRIQGLVISHAGMSPCQGTGTILDAWKLGVPLVVVPNTELLDDHQTQMARHLATEGYATMAEASRESLQAAVLGAELLAGNNEASWSAKRVGPRQGEALRLWGIRSDEVTREQRTQMSLD</sequence>
<keyword evidence="7" id="KW-0328">Glycosyltransferase</keyword>
<dbReference type="InterPro" id="IPR052474">
    <property type="entry name" value="UDP-GlcNAc_transferase"/>
</dbReference>
<dbReference type="HOGENOM" id="CLU_085408_2_1_1"/>
<dbReference type="OrthoDB" id="20273at2759"/>
<dbReference type="Gene3D" id="3.40.50.2000">
    <property type="entry name" value="Glycogen Phosphorylase B"/>
    <property type="match status" value="1"/>
</dbReference>
<evidence type="ECO:0000256" key="5">
    <source>
        <dbReference type="ARBA" id="ARBA00032061"/>
    </source>
</evidence>